<comment type="caution">
    <text evidence="1">The sequence shown here is derived from an EMBL/GenBank/DDBJ whole genome shotgun (WGS) entry which is preliminary data.</text>
</comment>
<dbReference type="Proteomes" id="UP000014974">
    <property type="component" value="Unassembled WGS sequence"/>
</dbReference>
<proteinExistence type="predicted"/>
<name>S7WYD0_9BACT</name>
<evidence type="ECO:0000313" key="2">
    <source>
        <dbReference type="Proteomes" id="UP000014974"/>
    </source>
</evidence>
<protein>
    <submittedName>
        <fullName evidence="1">Uncharacterized protein</fullName>
    </submittedName>
</protein>
<dbReference type="AlphaFoldDB" id="S7WYD0"/>
<evidence type="ECO:0000313" key="1">
    <source>
        <dbReference type="EMBL" id="EPR71769.1"/>
    </source>
</evidence>
<dbReference type="EMBL" id="ATNM01000003">
    <property type="protein sequence ID" value="EPR71769.1"/>
    <property type="molecule type" value="Genomic_DNA"/>
</dbReference>
<organism evidence="1 2">
    <name type="scientific">Cyclobacterium qasimii M12-11B</name>
    <dbReference type="NCBI Taxonomy" id="641524"/>
    <lineage>
        <taxon>Bacteria</taxon>
        <taxon>Pseudomonadati</taxon>
        <taxon>Bacteroidota</taxon>
        <taxon>Cytophagia</taxon>
        <taxon>Cytophagales</taxon>
        <taxon>Cyclobacteriaceae</taxon>
        <taxon>Cyclobacterium</taxon>
    </lineage>
</organism>
<reference evidence="1 2" key="1">
    <citation type="journal article" date="2013" name="Genome Announc.">
        <title>Draft Genome Sequence of Cyclobacterium qasimii Strain M12-11BT, Isolated from Arctic Marine Sediment.</title>
        <authorList>
            <person name="Shivaji S."/>
            <person name="Ara S."/>
            <person name="Singh A."/>
            <person name="Kumar Pinnaka A."/>
        </authorList>
    </citation>
    <scope>NUCLEOTIDE SEQUENCE [LARGE SCALE GENOMIC DNA]</scope>
    <source>
        <strain evidence="1 2">M12-11B</strain>
    </source>
</reference>
<gene>
    <name evidence="1" type="ORF">ADICYQ_0017</name>
</gene>
<accession>S7WYD0</accession>
<sequence>MNGFSLQGPADRIENCIIKQLATLSFSVSLSILTGLVNPILP</sequence>